<evidence type="ECO:0000313" key="5">
    <source>
        <dbReference type="EMBL" id="CAD9657805.1"/>
    </source>
</evidence>
<dbReference type="GO" id="GO:0009611">
    <property type="term" value="P:response to wounding"/>
    <property type="evidence" value="ECO:0007669"/>
    <property type="project" value="InterPro"/>
</dbReference>
<dbReference type="InterPro" id="IPR036354">
    <property type="entry name" value="Prot_inh_pot1_sf"/>
</dbReference>
<evidence type="ECO:0000256" key="3">
    <source>
        <dbReference type="ARBA" id="ARBA00022900"/>
    </source>
</evidence>
<sequence length="133" mass="15428">MMQIKMTRFLLFLFLSILVRMNAQLSRDFEPEMNKLEETSLDAQRNLRSLEDTLPFNLYGNPNPAEGPWPECEGWSGLKCQEYIDTWVARSVSVGKKNTRTSMVDDNIYDFKNDRVWIQCDSDGNVLQSPIRG</sequence>
<reference evidence="5" key="1">
    <citation type="submission" date="2021-01" db="EMBL/GenBank/DDBJ databases">
        <authorList>
            <person name="Corre E."/>
            <person name="Pelletier E."/>
            <person name="Niang G."/>
            <person name="Scheremetjew M."/>
            <person name="Finn R."/>
            <person name="Kale V."/>
            <person name="Holt S."/>
            <person name="Cochrane G."/>
            <person name="Meng A."/>
            <person name="Brown T."/>
            <person name="Cohen L."/>
        </authorList>
    </citation>
    <scope>NUCLEOTIDE SEQUENCE</scope>
    <source>
        <strain evidence="5">CCMP1452</strain>
    </source>
</reference>
<keyword evidence="4" id="KW-0732">Signal</keyword>
<protein>
    <submittedName>
        <fullName evidence="5">Uncharacterized protein</fullName>
    </submittedName>
</protein>
<proteinExistence type="inferred from homology"/>
<accession>A0A7S2VZC2</accession>
<name>A0A7S2VZC2_9STRA</name>
<dbReference type="GO" id="GO:0004867">
    <property type="term" value="F:serine-type endopeptidase inhibitor activity"/>
    <property type="evidence" value="ECO:0007669"/>
    <property type="project" value="UniProtKB-KW"/>
</dbReference>
<organism evidence="5">
    <name type="scientific">Eucampia antarctica</name>
    <dbReference type="NCBI Taxonomy" id="49252"/>
    <lineage>
        <taxon>Eukaryota</taxon>
        <taxon>Sar</taxon>
        <taxon>Stramenopiles</taxon>
        <taxon>Ochrophyta</taxon>
        <taxon>Bacillariophyta</taxon>
        <taxon>Mediophyceae</taxon>
        <taxon>Biddulphiophycidae</taxon>
        <taxon>Hemiaulales</taxon>
        <taxon>Hemiaulaceae</taxon>
        <taxon>Eucampia</taxon>
    </lineage>
</organism>
<dbReference type="EMBL" id="HBHI01003187">
    <property type="protein sequence ID" value="CAD9657805.1"/>
    <property type="molecule type" value="Transcribed_RNA"/>
</dbReference>
<comment type="similarity">
    <text evidence="1">Belongs to the protease inhibitor I13 (potato type I serine protease inhibitor) family.</text>
</comment>
<dbReference type="InterPro" id="IPR000864">
    <property type="entry name" value="Prot_inh_pot1"/>
</dbReference>
<keyword evidence="2" id="KW-0646">Protease inhibitor</keyword>
<evidence type="ECO:0000256" key="4">
    <source>
        <dbReference type="SAM" id="SignalP"/>
    </source>
</evidence>
<dbReference type="Pfam" id="PF00280">
    <property type="entry name" value="potato_inhibit"/>
    <property type="match status" value="1"/>
</dbReference>
<gene>
    <name evidence="5" type="ORF">EANT1437_LOCUS1606</name>
</gene>
<dbReference type="SUPFAM" id="SSF54654">
    <property type="entry name" value="CI-2 family of serine protease inhibitors"/>
    <property type="match status" value="1"/>
</dbReference>
<feature type="chain" id="PRO_5031276733" evidence="4">
    <location>
        <begin position="24"/>
        <end position="133"/>
    </location>
</feature>
<dbReference type="Gene3D" id="3.30.10.10">
    <property type="entry name" value="Trypsin Inhibitor V, subunit A"/>
    <property type="match status" value="1"/>
</dbReference>
<evidence type="ECO:0000256" key="2">
    <source>
        <dbReference type="ARBA" id="ARBA00022690"/>
    </source>
</evidence>
<evidence type="ECO:0000256" key="1">
    <source>
        <dbReference type="ARBA" id="ARBA00008210"/>
    </source>
</evidence>
<keyword evidence="3" id="KW-0722">Serine protease inhibitor</keyword>
<feature type="signal peptide" evidence="4">
    <location>
        <begin position="1"/>
        <end position="23"/>
    </location>
</feature>
<dbReference type="AlphaFoldDB" id="A0A7S2VZC2"/>